<dbReference type="EMBL" id="BEHY01000011">
    <property type="protein sequence ID" value="GBD08538.1"/>
    <property type="molecule type" value="Genomic_DNA"/>
</dbReference>
<dbReference type="PANTHER" id="PTHR43767:SF1">
    <property type="entry name" value="NONRIBOSOMAL PEPTIDE SYNTHASE PES1 (EUROFUNG)-RELATED"/>
    <property type="match status" value="1"/>
</dbReference>
<dbReference type="NCBIfam" id="NF004837">
    <property type="entry name" value="PRK06187.1"/>
    <property type="match status" value="1"/>
</dbReference>
<dbReference type="Gene3D" id="3.30.300.30">
    <property type="match status" value="1"/>
</dbReference>
<dbReference type="InterPro" id="IPR000873">
    <property type="entry name" value="AMP-dep_synth/lig_dom"/>
</dbReference>
<dbReference type="GO" id="GO:0004467">
    <property type="term" value="F:long-chain fatty acid-CoA ligase activity"/>
    <property type="evidence" value="ECO:0007669"/>
    <property type="project" value="UniProtKB-EC"/>
</dbReference>
<dbReference type="Gene3D" id="3.40.50.12780">
    <property type="entry name" value="N-terminal domain of ligase-like"/>
    <property type="match status" value="1"/>
</dbReference>
<dbReference type="PROSITE" id="PS00455">
    <property type="entry name" value="AMP_BINDING"/>
    <property type="match status" value="1"/>
</dbReference>
<protein>
    <submittedName>
        <fullName evidence="5">Long-chain-fatty-acid--CoA ligase FadD13</fullName>
        <ecNumber evidence="5">6.2.1.3</ecNumber>
    </submittedName>
</protein>
<evidence type="ECO:0000259" key="3">
    <source>
        <dbReference type="Pfam" id="PF00501"/>
    </source>
</evidence>
<gene>
    <name evidence="5" type="ORF">HRbin22_00778</name>
</gene>
<keyword evidence="2 5" id="KW-0436">Ligase</keyword>
<evidence type="ECO:0000313" key="6">
    <source>
        <dbReference type="Proteomes" id="UP000236642"/>
    </source>
</evidence>
<evidence type="ECO:0000256" key="1">
    <source>
        <dbReference type="ARBA" id="ARBA00006432"/>
    </source>
</evidence>
<feature type="domain" description="AMP-binding enzyme C-terminal" evidence="4">
    <location>
        <begin position="420"/>
        <end position="495"/>
    </location>
</feature>
<reference evidence="6" key="1">
    <citation type="submission" date="2017-09" db="EMBL/GenBank/DDBJ databases">
        <title>Metaegenomics of thermophilic ammonia-oxidizing enrichment culture.</title>
        <authorList>
            <person name="Kato S."/>
            <person name="Suzuki K."/>
        </authorList>
    </citation>
    <scope>NUCLEOTIDE SEQUENCE [LARGE SCALE GENOMIC DNA]</scope>
</reference>
<dbReference type="Pfam" id="PF13193">
    <property type="entry name" value="AMP-binding_C"/>
    <property type="match status" value="1"/>
</dbReference>
<dbReference type="AlphaFoldDB" id="A0A2H5Y5D5"/>
<comment type="caution">
    <text evidence="5">The sequence shown here is derived from an EMBL/GenBank/DDBJ whole genome shotgun (WGS) entry which is preliminary data.</text>
</comment>
<evidence type="ECO:0000256" key="2">
    <source>
        <dbReference type="ARBA" id="ARBA00022598"/>
    </source>
</evidence>
<proteinExistence type="inferred from homology"/>
<accession>A0A2H5Y5D5</accession>
<evidence type="ECO:0000313" key="5">
    <source>
        <dbReference type="EMBL" id="GBD08538.1"/>
    </source>
</evidence>
<dbReference type="SUPFAM" id="SSF56801">
    <property type="entry name" value="Acetyl-CoA synthetase-like"/>
    <property type="match status" value="1"/>
</dbReference>
<sequence length="509" mass="56053">MYGIGFWLSRHALLHPEREALITPDERFTYGLLNRESNRAAHALRAMGLREGDRIGILAMNDPRFLILLFGAAKIGLVVVPLNYRLSVPELAFQIRDAGVQVLFVGPEQAGMIEALRGQASLEAVVILAEEPVAGAMAYPAWVAGQPEDEPGDRILWDRPLLIVYTSGTTGRPKGAVLTHANQFWNAMNDIIALRITAEDITLTLLPLVHVGGIGLFTLPTLLMGGRVVMPRRFDPDEALRLIEQERVTLVMGVPTIFQMLLASPLFNQADLSSVRVFYNGGDRCPLEVVEAFRRRGLPFGGGYGLTETSPTAFMLEPGEFEEGSQRLGFIGKPAFFTEARIVTPEGREAKPEEVGELWLRGPNVFAGYWNLPEATAEAFCEGWFRTGDLAYRDAQGFTNIVGRLKEMFKSGGLNVYPAEVEAVLAQHPAVQEVCVIGVPDPKWGEVGRAVVVLRPGCEIRPEELLAWCEGRLARYKIPKSVVFVEALPRNALGKIIRAEVKARYGGQP</sequence>
<dbReference type="InterPro" id="IPR050237">
    <property type="entry name" value="ATP-dep_AMP-bd_enzyme"/>
</dbReference>
<dbReference type="FunFam" id="3.30.300.30:FF:000008">
    <property type="entry name" value="2,3-dihydroxybenzoate-AMP ligase"/>
    <property type="match status" value="1"/>
</dbReference>
<dbReference type="PANTHER" id="PTHR43767">
    <property type="entry name" value="LONG-CHAIN-FATTY-ACID--COA LIGASE"/>
    <property type="match status" value="1"/>
</dbReference>
<dbReference type="InterPro" id="IPR020845">
    <property type="entry name" value="AMP-binding_CS"/>
</dbReference>
<organism evidence="5 6">
    <name type="scientific">Candidatus Thermoflexus japonica</name>
    <dbReference type="NCBI Taxonomy" id="2035417"/>
    <lineage>
        <taxon>Bacteria</taxon>
        <taxon>Bacillati</taxon>
        <taxon>Chloroflexota</taxon>
        <taxon>Thermoflexia</taxon>
        <taxon>Thermoflexales</taxon>
        <taxon>Thermoflexaceae</taxon>
        <taxon>Thermoflexus</taxon>
    </lineage>
</organism>
<dbReference type="InterPro" id="IPR045851">
    <property type="entry name" value="AMP-bd_C_sf"/>
</dbReference>
<dbReference type="InterPro" id="IPR042099">
    <property type="entry name" value="ANL_N_sf"/>
</dbReference>
<comment type="similarity">
    <text evidence="1">Belongs to the ATP-dependent AMP-binding enzyme family.</text>
</comment>
<dbReference type="Pfam" id="PF00501">
    <property type="entry name" value="AMP-binding"/>
    <property type="match status" value="1"/>
</dbReference>
<name>A0A2H5Y5D5_9CHLR</name>
<evidence type="ECO:0000259" key="4">
    <source>
        <dbReference type="Pfam" id="PF13193"/>
    </source>
</evidence>
<feature type="domain" description="AMP-dependent synthetase/ligase" evidence="3">
    <location>
        <begin position="10"/>
        <end position="370"/>
    </location>
</feature>
<dbReference type="CDD" id="cd17631">
    <property type="entry name" value="FACL_FadD13-like"/>
    <property type="match status" value="1"/>
</dbReference>
<dbReference type="Proteomes" id="UP000236642">
    <property type="component" value="Unassembled WGS sequence"/>
</dbReference>
<dbReference type="InterPro" id="IPR025110">
    <property type="entry name" value="AMP-bd_C"/>
</dbReference>
<dbReference type="EC" id="6.2.1.3" evidence="5"/>